<comment type="caution">
    <text evidence="3">The sequence shown here is derived from an EMBL/GenBank/DDBJ whole genome shotgun (WGS) entry which is preliminary data.</text>
</comment>
<organism evidence="3 4">
    <name type="scientific">Drouetiella hepatica Uher 2000/2452</name>
    <dbReference type="NCBI Taxonomy" id="904376"/>
    <lineage>
        <taxon>Bacteria</taxon>
        <taxon>Bacillati</taxon>
        <taxon>Cyanobacteriota</taxon>
        <taxon>Cyanophyceae</taxon>
        <taxon>Oculatellales</taxon>
        <taxon>Oculatellaceae</taxon>
        <taxon>Drouetiella</taxon>
    </lineage>
</organism>
<dbReference type="Pfam" id="PF02616">
    <property type="entry name" value="SMC_ScpA"/>
    <property type="match status" value="1"/>
</dbReference>
<evidence type="ECO:0000313" key="3">
    <source>
        <dbReference type="EMBL" id="MBW4658248.1"/>
    </source>
</evidence>
<dbReference type="GO" id="GO:0007059">
    <property type="term" value="P:chromosome segregation"/>
    <property type="evidence" value="ECO:0007669"/>
    <property type="project" value="UniProtKB-KW"/>
</dbReference>
<evidence type="ECO:0000313" key="4">
    <source>
        <dbReference type="Proteomes" id="UP000757435"/>
    </source>
</evidence>
<evidence type="ECO:0000256" key="2">
    <source>
        <dbReference type="ARBA" id="ARBA00044777"/>
    </source>
</evidence>
<dbReference type="PANTHER" id="PTHR33969">
    <property type="entry name" value="SEGREGATION AND CONDENSATION PROTEIN A"/>
    <property type="match status" value="1"/>
</dbReference>
<dbReference type="Gene3D" id="6.10.250.2410">
    <property type="match status" value="1"/>
</dbReference>
<dbReference type="InterPro" id="IPR023093">
    <property type="entry name" value="ScpA-like_C"/>
</dbReference>
<dbReference type="Proteomes" id="UP000757435">
    <property type="component" value="Unassembled WGS sequence"/>
</dbReference>
<reference evidence="3" key="2">
    <citation type="journal article" date="2022" name="Microbiol. Resour. Announc.">
        <title>Metagenome Sequencing to Explore Phylogenomics of Terrestrial Cyanobacteria.</title>
        <authorList>
            <person name="Ward R.D."/>
            <person name="Stajich J.E."/>
            <person name="Johansen J.R."/>
            <person name="Huntemann M."/>
            <person name="Clum A."/>
            <person name="Foster B."/>
            <person name="Foster B."/>
            <person name="Roux S."/>
            <person name="Palaniappan K."/>
            <person name="Varghese N."/>
            <person name="Mukherjee S."/>
            <person name="Reddy T.B.K."/>
            <person name="Daum C."/>
            <person name="Copeland A."/>
            <person name="Chen I.A."/>
            <person name="Ivanova N.N."/>
            <person name="Kyrpides N.C."/>
            <person name="Shapiro N."/>
            <person name="Eloe-Fadrosh E.A."/>
            <person name="Pietrasiak N."/>
        </authorList>
    </citation>
    <scope>NUCLEOTIDE SEQUENCE</scope>
    <source>
        <strain evidence="3">UHER 2000/2452</strain>
    </source>
</reference>
<dbReference type="InterPro" id="IPR003768">
    <property type="entry name" value="ScpA"/>
</dbReference>
<reference evidence="3" key="1">
    <citation type="submission" date="2021-05" db="EMBL/GenBank/DDBJ databases">
        <authorList>
            <person name="Pietrasiak N."/>
            <person name="Ward R."/>
            <person name="Stajich J.E."/>
            <person name="Kurbessoian T."/>
        </authorList>
    </citation>
    <scope>NUCLEOTIDE SEQUENCE</scope>
    <source>
        <strain evidence="3">UHER 2000/2452</strain>
    </source>
</reference>
<protein>
    <recommendedName>
        <fullName evidence="2">Segregation and condensation protein A</fullName>
    </recommendedName>
</protein>
<sequence>MTRSLADSAIDLLIELAESGEIDPWDVKVIEVIDRFLSKLQPERSPEQLNTAGRAPYEADLSESGQAFLYASVLLLLKADSLARLEAEQEMEVVEEVELAEINALPRNLERRIRRRAVAPAAPNRRVTLQELIAQLNLISSAMTDQKPRRVPLRRPRPQSQKQAIRAIAQLAHQENLLEVAASLDQFLNQYWENLDQQQNWLDFEVLLQLWTATQIPPQTDAAVEPTAGPTVHDRVGAFWALLFLSAQSKVELAQEEFYQDLQVRSLADLLKTEAANAEINKGNAAPNAALALASEHLALLD</sequence>
<dbReference type="AlphaFoldDB" id="A0A951QBD6"/>
<dbReference type="Gene3D" id="1.10.10.580">
    <property type="entry name" value="Structural maintenance of chromosome 1. Chain E"/>
    <property type="match status" value="1"/>
</dbReference>
<dbReference type="PANTHER" id="PTHR33969:SF2">
    <property type="entry name" value="SEGREGATION AND CONDENSATION PROTEIN A"/>
    <property type="match status" value="1"/>
</dbReference>
<accession>A0A951QBD6</accession>
<name>A0A951QBD6_9CYAN</name>
<dbReference type="EMBL" id="JAHHHD010000004">
    <property type="protein sequence ID" value="MBW4658248.1"/>
    <property type="molecule type" value="Genomic_DNA"/>
</dbReference>
<evidence type="ECO:0000256" key="1">
    <source>
        <dbReference type="ARBA" id="ARBA00022829"/>
    </source>
</evidence>
<proteinExistence type="predicted"/>
<gene>
    <name evidence="3" type="ORF">KME15_06210</name>
</gene>
<keyword evidence="1" id="KW-0159">Chromosome partition</keyword>